<evidence type="ECO:0000313" key="9">
    <source>
        <dbReference type="EMBL" id="AEE65372.1"/>
    </source>
</evidence>
<dbReference type="PROSITE" id="PS00606">
    <property type="entry name" value="KS3_1"/>
    <property type="match status" value="1"/>
</dbReference>
<dbReference type="SUPFAM" id="SSF52151">
    <property type="entry name" value="FabD/lysophospholipase-like"/>
    <property type="match status" value="1"/>
</dbReference>
<keyword evidence="2" id="KW-0597">Phosphoprotein</keyword>
<dbReference type="GO" id="GO:0006633">
    <property type="term" value="P:fatty acid biosynthetic process"/>
    <property type="evidence" value="ECO:0007669"/>
    <property type="project" value="InterPro"/>
</dbReference>
<dbReference type="SUPFAM" id="SSF53474">
    <property type="entry name" value="alpha/beta-Hydrolases"/>
    <property type="match status" value="1"/>
</dbReference>
<dbReference type="Gene3D" id="3.10.129.110">
    <property type="entry name" value="Polyketide synthase dehydratase"/>
    <property type="match status" value="1"/>
</dbReference>
<dbReference type="Gene3D" id="3.30.70.3290">
    <property type="match status" value="1"/>
</dbReference>
<dbReference type="Gene3D" id="3.40.366.10">
    <property type="entry name" value="Malonyl-Coenzyme A Acyl Carrier Protein, domain 2"/>
    <property type="match status" value="2"/>
</dbReference>
<accession>F8QWS8</accession>
<dbReference type="GO" id="GO:0044550">
    <property type="term" value="P:secondary metabolite biosynthetic process"/>
    <property type="evidence" value="ECO:0007669"/>
    <property type="project" value="UniProtKB-ARBA"/>
</dbReference>
<feature type="region of interest" description="Disordered" evidence="5">
    <location>
        <begin position="1735"/>
        <end position="1778"/>
    </location>
</feature>
<dbReference type="InterPro" id="IPR014043">
    <property type="entry name" value="Acyl_transferase_dom"/>
</dbReference>
<dbReference type="InterPro" id="IPR018201">
    <property type="entry name" value="Ketoacyl_synth_AS"/>
</dbReference>
<dbReference type="PROSITE" id="PS52004">
    <property type="entry name" value="KS3_2"/>
    <property type="match status" value="1"/>
</dbReference>
<dbReference type="FunFam" id="3.40.47.10:FF:000031">
    <property type="entry name" value="Sterigmatocystin biosynthesis polyketide synthase"/>
    <property type="match status" value="1"/>
</dbReference>
<dbReference type="InterPro" id="IPR029058">
    <property type="entry name" value="AB_hydrolase_fold"/>
</dbReference>
<feature type="region of interest" description="N-terminal hotdog fold" evidence="4">
    <location>
        <begin position="1292"/>
        <end position="1427"/>
    </location>
</feature>
<feature type="domain" description="Ketosynthase family 3 (KS3)" evidence="7">
    <location>
        <begin position="380"/>
        <end position="812"/>
    </location>
</feature>
<feature type="domain" description="Carrier" evidence="6">
    <location>
        <begin position="1651"/>
        <end position="1728"/>
    </location>
</feature>
<protein>
    <submittedName>
        <fullName evidence="9">Non-reducing type I polyketide synthase</fullName>
    </submittedName>
</protein>
<dbReference type="InterPro" id="IPR049551">
    <property type="entry name" value="PKS_DH_C"/>
</dbReference>
<evidence type="ECO:0000259" key="7">
    <source>
        <dbReference type="PROSITE" id="PS52004"/>
    </source>
</evidence>
<evidence type="ECO:0000256" key="4">
    <source>
        <dbReference type="PROSITE-ProRule" id="PRU01363"/>
    </source>
</evidence>
<dbReference type="GO" id="GO:0004312">
    <property type="term" value="F:fatty acid synthase activity"/>
    <property type="evidence" value="ECO:0007669"/>
    <property type="project" value="TreeGrafter"/>
</dbReference>
<evidence type="ECO:0000256" key="2">
    <source>
        <dbReference type="ARBA" id="ARBA00022553"/>
    </source>
</evidence>
<reference evidence="9" key="1">
    <citation type="submission" date="2010-05" db="EMBL/GenBank/DDBJ databases">
        <title>Diversity of type I polyketide synthase genes in the lichen Peltigera membranacea.</title>
        <authorList>
            <person name="Gagunashvili A.N."/>
            <person name="Andresson O.S."/>
        </authorList>
    </citation>
    <scope>NUCLEOTIDE SEQUENCE</scope>
</reference>
<dbReference type="SMART" id="SM00827">
    <property type="entry name" value="PKS_AT"/>
    <property type="match status" value="1"/>
</dbReference>
<dbReference type="InterPro" id="IPR032088">
    <property type="entry name" value="SAT"/>
</dbReference>
<gene>
    <name evidence="9" type="primary">PKS4</name>
</gene>
<proteinExistence type="predicted"/>
<evidence type="ECO:0000259" key="8">
    <source>
        <dbReference type="PROSITE" id="PS52019"/>
    </source>
</evidence>
<evidence type="ECO:0000256" key="3">
    <source>
        <dbReference type="ARBA" id="ARBA00022679"/>
    </source>
</evidence>
<dbReference type="PANTHER" id="PTHR43775:SF37">
    <property type="entry name" value="SI:DKEY-61P9.11"/>
    <property type="match status" value="1"/>
</dbReference>
<keyword evidence="3" id="KW-0808">Transferase</keyword>
<dbReference type="GO" id="GO:0031177">
    <property type="term" value="F:phosphopantetheine binding"/>
    <property type="evidence" value="ECO:0007669"/>
    <property type="project" value="InterPro"/>
</dbReference>
<dbReference type="Pfam" id="PF00698">
    <property type="entry name" value="Acyl_transf_1"/>
    <property type="match status" value="1"/>
</dbReference>
<feature type="region of interest" description="C-terminal hotdog fold" evidence="4">
    <location>
        <begin position="1455"/>
        <end position="1603"/>
    </location>
</feature>
<feature type="active site" description="Proton donor; for dehydratase activity" evidence="4">
    <location>
        <position position="1515"/>
    </location>
</feature>
<dbReference type="PROSITE" id="PS00012">
    <property type="entry name" value="PHOSPHOPANTETHEINE"/>
    <property type="match status" value="1"/>
</dbReference>
<dbReference type="InterPro" id="IPR042104">
    <property type="entry name" value="PKS_dehydratase_sf"/>
</dbReference>
<keyword evidence="1" id="KW-0596">Phosphopantetheine</keyword>
<dbReference type="Pfam" id="PF00975">
    <property type="entry name" value="Thioesterase"/>
    <property type="match status" value="1"/>
</dbReference>
<dbReference type="EMBL" id="HM180407">
    <property type="protein sequence ID" value="AEE65372.1"/>
    <property type="molecule type" value="Genomic_DNA"/>
</dbReference>
<dbReference type="InterPro" id="IPR049900">
    <property type="entry name" value="PKS_mFAS_DH"/>
</dbReference>
<evidence type="ECO:0000256" key="5">
    <source>
        <dbReference type="SAM" id="MobiDB-lite"/>
    </source>
</evidence>
<dbReference type="PROSITE" id="PS50075">
    <property type="entry name" value="CARRIER"/>
    <property type="match status" value="2"/>
</dbReference>
<dbReference type="SMART" id="SM00825">
    <property type="entry name" value="PKS_KS"/>
    <property type="match status" value="1"/>
</dbReference>
<dbReference type="PANTHER" id="PTHR43775">
    <property type="entry name" value="FATTY ACID SYNTHASE"/>
    <property type="match status" value="1"/>
</dbReference>
<dbReference type="Gene3D" id="3.40.47.10">
    <property type="match status" value="1"/>
</dbReference>
<dbReference type="Pfam" id="PF22621">
    <property type="entry name" value="CurL-like_PKS_C"/>
    <property type="match status" value="1"/>
</dbReference>
<dbReference type="InterPro" id="IPR016035">
    <property type="entry name" value="Acyl_Trfase/lysoPLipase"/>
</dbReference>
<dbReference type="Pfam" id="PF00550">
    <property type="entry name" value="PP-binding"/>
    <property type="match status" value="2"/>
</dbReference>
<organism evidence="9">
    <name type="scientific">Peltigera membranacea</name>
    <dbReference type="NCBI Taxonomy" id="161997"/>
    <lineage>
        <taxon>Eukaryota</taxon>
        <taxon>Fungi</taxon>
        <taxon>Dikarya</taxon>
        <taxon>Ascomycota</taxon>
        <taxon>Pezizomycotina</taxon>
        <taxon>Lecanoromycetes</taxon>
        <taxon>OSLEUM clade</taxon>
        <taxon>Lecanoromycetidae</taxon>
        <taxon>Peltigerales</taxon>
        <taxon>Peltigerineae</taxon>
        <taxon>Peltigeraceae</taxon>
        <taxon>Peltigera</taxon>
    </lineage>
</organism>
<feature type="domain" description="Carrier" evidence="6">
    <location>
        <begin position="1775"/>
        <end position="1852"/>
    </location>
</feature>
<dbReference type="SMART" id="SM00823">
    <property type="entry name" value="PKS_PP"/>
    <property type="match status" value="2"/>
</dbReference>
<dbReference type="InterPro" id="IPR006162">
    <property type="entry name" value="Ppantetheine_attach_site"/>
</dbReference>
<dbReference type="InterPro" id="IPR036736">
    <property type="entry name" value="ACP-like_sf"/>
</dbReference>
<dbReference type="Gene3D" id="3.40.50.1820">
    <property type="entry name" value="alpha/beta hydrolase"/>
    <property type="match status" value="1"/>
</dbReference>
<evidence type="ECO:0000259" key="6">
    <source>
        <dbReference type="PROSITE" id="PS50075"/>
    </source>
</evidence>
<dbReference type="FunFam" id="3.40.366.10:FF:000002">
    <property type="entry name" value="Probable polyketide synthase 2"/>
    <property type="match status" value="1"/>
</dbReference>
<dbReference type="Gene3D" id="1.10.1200.10">
    <property type="entry name" value="ACP-like"/>
    <property type="match status" value="2"/>
</dbReference>
<dbReference type="InterPro" id="IPR014030">
    <property type="entry name" value="Ketoacyl_synth_N"/>
</dbReference>
<dbReference type="SUPFAM" id="SSF53901">
    <property type="entry name" value="Thiolase-like"/>
    <property type="match status" value="1"/>
</dbReference>
<dbReference type="PROSITE" id="PS52019">
    <property type="entry name" value="PKS_MFAS_DH"/>
    <property type="match status" value="1"/>
</dbReference>
<dbReference type="Pfam" id="PF00109">
    <property type="entry name" value="ketoacyl-synt"/>
    <property type="match status" value="1"/>
</dbReference>
<dbReference type="InterPro" id="IPR014031">
    <property type="entry name" value="Ketoacyl_synth_C"/>
</dbReference>
<dbReference type="FunFam" id="3.10.129.110:FF:000001">
    <property type="entry name" value="Sterigmatocystin biosynthesis polyketide synthase"/>
    <property type="match status" value="1"/>
</dbReference>
<dbReference type="InterPro" id="IPR030918">
    <property type="entry name" value="PT_fungal_PKS"/>
</dbReference>
<dbReference type="InterPro" id="IPR001227">
    <property type="entry name" value="Ac_transferase_dom_sf"/>
</dbReference>
<feature type="domain" description="PKS/mFAS DH" evidence="8">
    <location>
        <begin position="1292"/>
        <end position="1603"/>
    </location>
</feature>
<dbReference type="InterPro" id="IPR009081">
    <property type="entry name" value="PP-bd_ACP"/>
</dbReference>
<dbReference type="GO" id="GO:0004315">
    <property type="term" value="F:3-oxoacyl-[acyl-carrier-protein] synthase activity"/>
    <property type="evidence" value="ECO:0007669"/>
    <property type="project" value="InterPro"/>
</dbReference>
<dbReference type="NCBIfam" id="TIGR04532">
    <property type="entry name" value="PT_fungal_PKS"/>
    <property type="match status" value="1"/>
</dbReference>
<feature type="active site" description="Proton acceptor; for dehydratase activity" evidence="4">
    <location>
        <position position="1324"/>
    </location>
</feature>
<dbReference type="InterPro" id="IPR020841">
    <property type="entry name" value="PKS_Beta-ketoAc_synthase_dom"/>
</dbReference>
<evidence type="ECO:0000256" key="1">
    <source>
        <dbReference type="ARBA" id="ARBA00022450"/>
    </source>
</evidence>
<dbReference type="Pfam" id="PF14765">
    <property type="entry name" value="PS-DH"/>
    <property type="match status" value="1"/>
</dbReference>
<sequence length="2138" mass="233712">MDLYILGDQSADCQAFLQKIFSHKENILLISFLDNVCIVLHEEFSRQTFPQYGSSYPSFSTIQELVERYYEDQRPNPAIESAIVCLAQLTNFIDHSENHPTEYLPSPAYNGPEARLLGVCVGLIAASAIACADSLTALLPLAVEAVRVAFRVGAHVGKVSDRLETRRNAPKSWSTMLSAESEESVKSELENFHEQNGIPASNRVWVSVVSATHVAISGPPSVRKRLFETNNYFQKAHQVDIPVWAAYHAPHLYSVADIEKILVPQTRDIFGRSTIHFMVHSSADGKQINASTPLELLQKCLQSILLNTLRWDKVLHEITSGSLAPVDNKCKVHAIGPTDLANKVVSAFKHSKNFEISMEDHTTWRLRQSAVPPATGRKADSKIAIVGMAGRFPDAADHNLLWELLEKGLDVHREVPNDRYNVITHTDPTSKRKNTSHTPYGCFIEDPGLFDARFFNMSPREAAQTDPMQRLTLTTAYEAMEMAGIVPGRTPSTMPDRIGTFYGQTSDDWREINAAQDIDTYFISGGVRAFGPGRVNYFFKFGGPSFTVDTACSSSFAAIQLACTSLRAGDCDTAFTGGANVLTNPDIFSGLSRGHFLSKTGSCKTFDNDADGYCRGDGVATVILKRLEDAVMDNDPILGVILGTATNHSAEAVSITHPHAGAQQFLFSRILQESGVDAHDVSYVEMHGTGTQAGDGIEMQSVSNTFAPIHRQRRPDQPLYLGAIKANIGHGEAASGVSALIKTLLMLRENAIPPHCGIKGTINKSFPTDLAERNVNIALKKTPFPRPVNGSRTIFLNNFSAAGGNTAVLLTDGPGKRVLNTSDPRSTHVVAVSAKSLSSFRKAIQRFQSYVKGNPNVDLPSLSYTSTARRSHYNYRAAFATTDIDTVSRAFAKLIEDSPQPVSTTTPRVAFAFTGQGSQYPALGKDLFETSSLFRSAIEEFQEVAKSQGFPSFLGLVDGSVKDIDNLSPVVIQLGMVSVQMALVRLWASWGVKPNVVIGHSLGEYAALNAAGVLSIADTIFLVGKRAMLLENRCTVGTHAMLAIKGSVASIHEALGLKSFEVACINGELETVLSGTVLEMDSFAEKLTLHGFQCKKLKVPYAFHSSQVDGILESFEGVANAVTFHAPEVPVISPILSAVVSGHGVFSPNYLRKHARNTVDFLGSLTVAVKEHIVDVKTAWVEIGAHPVCSGMIKSVLSTSALVVPSLRRDQDPWKAVANSLCALYSAGVPLNWSAYHHEYTPSHELIDLPTYAFDNKVYWIDYVNDWTLTKGDSSMSVPPFEKPTLSTTSIHKIISEQFQGNVATVVAEANFAEPLLHSVVTGHLMNGNGLCPSSLYADMALTLANHAYKLLQPEAKTIDMNVGDMTCPASLFLNNVSKPENQLVQVEANVDLALHQAKVVISSTANNGKTRTVHARCTVDFEDASRWLAEWERHAFLIQSRIDMLEQKMNEGKAHLILRGMAYKLFSSLVEYGDRFRGMKEVILDSANLEATAQIDFQAGPQDGNFFTSPYFIDSIGHLSGFIMNASDGVDSKTQVYISHGWESMRFAKPLEAGKKYRTWVKMQPAAGKMVAGDVYLFDEGKSLVGVIGGLRFQCIPRKLFSTFLPAPNPSSEATPRQKAQARAPLMPKKHVETRQQASVAVKEARLSEPSTAGLTAKALNIIAAELGVELSELVDNIHFTDFGVDSLMSLAISGRFREELDLEVHSSLFIDFPSIGDLKGFLARNGAEAASEGSADELESLGDVNGTPDTISSASPRSNSRRASASTSPQSEADEHQIMAIIRSTIAQEMEIDIEEIADTTDLSTIGMDSLMSLTILGVLREKTALPIEPDLFIDNPTLEDVRRTLDLDPKPALRHTRDLPKALQKLTDATPSHPPATSVLLQGNPRVATRKLFLFPDGSGSATSYVFIPSISPSNLCVYGLNCPYMKDPTSYTCGLDGVSAMYIKEVLRRQPEGPYLLGGWSAGGVVAFEVSRQLAEMGRANPGKNYSVERLILIDAPCPLRLEPLPSRLHHFMNSIGLLGTGKPSDIPDWLLPHFEYSITNLAAYKPELRSMNTNFKSPKTLLIWARDGVCKYPDDPRPPAQTDDPKSMNWLLNNRTDFGYNGWDQLLDPQKCTCVSVSGNHFTMMRMPIVSFF</sequence>
<feature type="compositionally biased region" description="Low complexity" evidence="5">
    <location>
        <begin position="1754"/>
        <end position="1770"/>
    </location>
</feature>
<dbReference type="Pfam" id="PF16073">
    <property type="entry name" value="SAT"/>
    <property type="match status" value="1"/>
</dbReference>
<dbReference type="InterPro" id="IPR001031">
    <property type="entry name" value="Thioesterase"/>
</dbReference>
<dbReference type="InterPro" id="IPR020806">
    <property type="entry name" value="PKS_PP-bd"/>
</dbReference>
<dbReference type="InterPro" id="IPR050091">
    <property type="entry name" value="PKS_NRPS_Biosynth_Enz"/>
</dbReference>
<feature type="region of interest" description="Disordered" evidence="5">
    <location>
        <begin position="1608"/>
        <end position="1628"/>
    </location>
</feature>
<dbReference type="InterPro" id="IPR016039">
    <property type="entry name" value="Thiolase-like"/>
</dbReference>
<dbReference type="Pfam" id="PF02801">
    <property type="entry name" value="Ketoacyl-synt_C"/>
    <property type="match status" value="1"/>
</dbReference>
<dbReference type="FunFam" id="1.10.1200.10:FF:000011">
    <property type="entry name" value="Sterigmatocystin biosynthesis polyketide synthase"/>
    <property type="match status" value="1"/>
</dbReference>
<dbReference type="SUPFAM" id="SSF47336">
    <property type="entry name" value="ACP-like"/>
    <property type="match status" value="2"/>
</dbReference>
<name>F8QWS8_9LECA</name>
<dbReference type="CDD" id="cd00833">
    <property type="entry name" value="PKS"/>
    <property type="match status" value="1"/>
</dbReference>